<feature type="domain" description="Alpha-L-rhamnosidase six-hairpin glycosidase" evidence="3">
    <location>
        <begin position="4"/>
        <end position="290"/>
    </location>
</feature>
<evidence type="ECO:0000256" key="2">
    <source>
        <dbReference type="ARBA" id="ARBA00012652"/>
    </source>
</evidence>
<dbReference type="SUPFAM" id="SSF48208">
    <property type="entry name" value="Six-hairpin glycosidases"/>
    <property type="match status" value="1"/>
</dbReference>
<dbReference type="PANTHER" id="PTHR33307">
    <property type="entry name" value="ALPHA-RHAMNOSIDASE (EUROFUNG)"/>
    <property type="match status" value="1"/>
</dbReference>
<dbReference type="InterPro" id="IPR016007">
    <property type="entry name" value="Alpha_rhamnosid"/>
</dbReference>
<dbReference type="InterPro" id="IPR035396">
    <property type="entry name" value="Bac_rhamnosid6H"/>
</dbReference>
<dbReference type="AlphaFoldDB" id="A0A819KNN8"/>
<dbReference type="InterPro" id="IPR012341">
    <property type="entry name" value="6hp_glycosidase-like_sf"/>
</dbReference>
<evidence type="ECO:0000313" key="5">
    <source>
        <dbReference type="Proteomes" id="UP000663874"/>
    </source>
</evidence>
<comment type="caution">
    <text evidence="4">The sequence shown here is derived from an EMBL/GenBank/DDBJ whole genome shotgun (WGS) entry which is preliminary data.</text>
</comment>
<evidence type="ECO:0000259" key="3">
    <source>
        <dbReference type="Pfam" id="PF17389"/>
    </source>
</evidence>
<comment type="catalytic activity">
    <reaction evidence="1">
        <text>Hydrolysis of terminal non-reducing alpha-L-rhamnose residues in alpha-L-rhamnosides.</text>
        <dbReference type="EC" id="3.2.1.40"/>
    </reaction>
</comment>
<evidence type="ECO:0000313" key="4">
    <source>
        <dbReference type="EMBL" id="CAF3947898.1"/>
    </source>
</evidence>
<reference evidence="4" key="1">
    <citation type="submission" date="2021-02" db="EMBL/GenBank/DDBJ databases">
        <authorList>
            <person name="Nowell W R."/>
        </authorList>
    </citation>
    <scope>NUCLEOTIDE SEQUENCE</scope>
</reference>
<evidence type="ECO:0000256" key="1">
    <source>
        <dbReference type="ARBA" id="ARBA00001445"/>
    </source>
</evidence>
<dbReference type="GO" id="GO:0005975">
    <property type="term" value="P:carbohydrate metabolic process"/>
    <property type="evidence" value="ECO:0007669"/>
    <property type="project" value="InterPro"/>
</dbReference>
<dbReference type="Gene3D" id="1.50.10.10">
    <property type="match status" value="1"/>
</dbReference>
<gene>
    <name evidence="4" type="ORF">FNK824_LOCUS23048</name>
</gene>
<dbReference type="InterPro" id="IPR008928">
    <property type="entry name" value="6-hairpin_glycosidase_sf"/>
</dbReference>
<dbReference type="EMBL" id="CAJOBE010004805">
    <property type="protein sequence ID" value="CAF3947898.1"/>
    <property type="molecule type" value="Genomic_DNA"/>
</dbReference>
<dbReference type="Gene3D" id="2.60.420.10">
    <property type="entry name" value="Maltose phosphorylase, domain 3"/>
    <property type="match status" value="1"/>
</dbReference>
<organism evidence="4 5">
    <name type="scientific">Rotaria sordida</name>
    <dbReference type="NCBI Taxonomy" id="392033"/>
    <lineage>
        <taxon>Eukaryota</taxon>
        <taxon>Metazoa</taxon>
        <taxon>Spiralia</taxon>
        <taxon>Gnathifera</taxon>
        <taxon>Rotifera</taxon>
        <taxon>Eurotatoria</taxon>
        <taxon>Bdelloidea</taxon>
        <taxon>Philodinida</taxon>
        <taxon>Philodinidae</taxon>
        <taxon>Rotaria</taxon>
    </lineage>
</organism>
<protein>
    <recommendedName>
        <fullName evidence="2">alpha-L-rhamnosidase</fullName>
        <ecNumber evidence="2">3.2.1.40</ecNumber>
    </recommendedName>
</protein>
<accession>A0A819KNN8</accession>
<dbReference type="Pfam" id="PF17389">
    <property type="entry name" value="Bac_rhamnosid6H"/>
    <property type="match status" value="1"/>
</dbReference>
<dbReference type="PANTHER" id="PTHR33307:SF6">
    <property type="entry name" value="ALPHA-RHAMNOSIDASE (EUROFUNG)-RELATED"/>
    <property type="match status" value="1"/>
</dbReference>
<dbReference type="EC" id="3.2.1.40" evidence="2"/>
<dbReference type="Proteomes" id="UP000663874">
    <property type="component" value="Unassembled WGS sequence"/>
</dbReference>
<proteinExistence type="predicted"/>
<sequence>MSVNEALYNFDLIKFYLNYLNLIADIQLPDGSISDTVPVTFGGYPADPNWGTALPTITWQLYRHYNDIEILRDHYSNIRAYVESLRAGYNKTGLAKLAYHYGDWVPPPPQPMTNVYLIASYGFLHDVSLLINMSQILGYTNDTQSYTIFYQKLAEEFHRVFFTPTAGYYADGMQAAQILALALPNVVPTNVRDTVFKHLIQDINDKGNHVSTGIVSTAAIFPLLSDNGQHDLAVELVSSITYPSFGYMFNNPYENATTMWELWDAPMEGPGMDSRNHHMFGSIGGWFYSHLAGINFQSDLIIIRPRMLTENKKHLLTKIDCQLNTLYGLVHVSYTRDEHYTLPNSILLRVSIPSNAQAQIIFEPLFPGARCVLLIENNNIIWSIDNKENNVCHDSNTGLITLEIGSGDYEYQAFWK</sequence>
<dbReference type="GO" id="GO:0030596">
    <property type="term" value="F:alpha-L-rhamnosidase activity"/>
    <property type="evidence" value="ECO:0007669"/>
    <property type="project" value="UniProtKB-EC"/>
</dbReference>
<name>A0A819KNN8_9BILA</name>